<keyword evidence="8" id="KW-1185">Reference proteome</keyword>
<evidence type="ECO:0000256" key="2">
    <source>
        <dbReference type="ARBA" id="ARBA00022475"/>
    </source>
</evidence>
<evidence type="ECO:0000256" key="6">
    <source>
        <dbReference type="SAM" id="Phobius"/>
    </source>
</evidence>
<evidence type="ECO:0000256" key="1">
    <source>
        <dbReference type="ARBA" id="ARBA00004651"/>
    </source>
</evidence>
<reference evidence="7 8" key="1">
    <citation type="journal article" date="2021" name="Microorganisms">
        <title>Acidisoma silvae sp. nov. and Acidisomacellulosilytica sp. nov., Two Acidophilic Bacteria Isolated from Decaying Wood, Hydrolyzing Cellulose and Producing Poly-3-hydroxybutyrate.</title>
        <authorList>
            <person name="Mieszkin S."/>
            <person name="Pouder E."/>
            <person name="Uroz S."/>
            <person name="Simon-Colin C."/>
            <person name="Alain K."/>
        </authorList>
    </citation>
    <scope>NUCLEOTIDE SEQUENCE [LARGE SCALE GENOMIC DNA]</scope>
    <source>
        <strain evidence="7 8">HW T5.17</strain>
    </source>
</reference>
<comment type="caution">
    <text evidence="7">The sequence shown here is derived from an EMBL/GenBank/DDBJ whole genome shotgun (WGS) entry which is preliminary data.</text>
</comment>
<dbReference type="PANTHER" id="PTHR47089:SF1">
    <property type="entry name" value="GUANOSINE ABC TRANSPORTER PERMEASE PROTEIN NUPP"/>
    <property type="match status" value="1"/>
</dbReference>
<feature type="transmembrane region" description="Helical" evidence="6">
    <location>
        <begin position="118"/>
        <end position="139"/>
    </location>
</feature>
<dbReference type="RefSeq" id="WP_227306534.1">
    <property type="nucleotide sequence ID" value="NZ_JAESVA010000002.1"/>
</dbReference>
<keyword evidence="4 6" id="KW-1133">Transmembrane helix</keyword>
<evidence type="ECO:0000313" key="7">
    <source>
        <dbReference type="EMBL" id="MCB8879919.1"/>
    </source>
</evidence>
<dbReference type="GO" id="GO:0005886">
    <property type="term" value="C:plasma membrane"/>
    <property type="evidence" value="ECO:0007669"/>
    <property type="project" value="UniProtKB-SubCell"/>
</dbReference>
<keyword evidence="3 6" id="KW-0812">Transmembrane</keyword>
<comment type="subcellular location">
    <subcellularLocation>
        <location evidence="1">Cell membrane</location>
        <topology evidence="1">Multi-pass membrane protein</topology>
    </subcellularLocation>
</comment>
<evidence type="ECO:0000256" key="3">
    <source>
        <dbReference type="ARBA" id="ARBA00022692"/>
    </source>
</evidence>
<dbReference type="GO" id="GO:0022857">
    <property type="term" value="F:transmembrane transporter activity"/>
    <property type="evidence" value="ECO:0007669"/>
    <property type="project" value="InterPro"/>
</dbReference>
<organism evidence="7 8">
    <name type="scientific">Acidisoma cellulosilyticum</name>
    <dbReference type="NCBI Taxonomy" id="2802395"/>
    <lineage>
        <taxon>Bacteria</taxon>
        <taxon>Pseudomonadati</taxon>
        <taxon>Pseudomonadota</taxon>
        <taxon>Alphaproteobacteria</taxon>
        <taxon>Acetobacterales</taxon>
        <taxon>Acidocellaceae</taxon>
        <taxon>Acidisoma</taxon>
    </lineage>
</organism>
<keyword evidence="5 6" id="KW-0472">Membrane</keyword>
<dbReference type="PANTHER" id="PTHR47089">
    <property type="entry name" value="ABC TRANSPORTER, PERMEASE PROTEIN"/>
    <property type="match status" value="1"/>
</dbReference>
<feature type="transmembrane region" description="Helical" evidence="6">
    <location>
        <begin position="324"/>
        <end position="343"/>
    </location>
</feature>
<dbReference type="Pfam" id="PF02653">
    <property type="entry name" value="BPD_transp_2"/>
    <property type="match status" value="1"/>
</dbReference>
<dbReference type="CDD" id="cd06580">
    <property type="entry name" value="TM_PBP1_transp_TpRbsC_like"/>
    <property type="match status" value="1"/>
</dbReference>
<sequence>MPYRLVLSPRLAVPRWLTAATLIGGIVFGLFCCAIFLIAFGVPASDLGNEFVLYVFGNSAGLDQTLTRAISLTLVSMSVALCLRIRFWNIGVEGQLWMGALAATAVSIYQIGPWFLRMPLMIVAAMVGGALWCGLAAVAKVRLRADEVITTLLLNYVAYLLAQDLLYGHWRNQADQFPTTPIFPKFEQLPNFGGWHLHYGVFIALVVVVFCWWLCRYSRFGLLSKAVAENRTASRALGIPVARITLTTACLAGAVSGLAGFSIISGEEHKLTQFVGNDFIFPSIAIAYLGRANPIGVLIAALAVAGLYTAGDSLKAFYQLPDTVVVTMEAFLLMTVAAFDVFVRYRISILRQRPKAPVAVPVEGQKA</sequence>
<feature type="transmembrane region" description="Helical" evidence="6">
    <location>
        <begin position="95"/>
        <end position="112"/>
    </location>
</feature>
<evidence type="ECO:0000256" key="5">
    <source>
        <dbReference type="ARBA" id="ARBA00023136"/>
    </source>
</evidence>
<dbReference type="EMBL" id="JAESVA010000002">
    <property type="protein sequence ID" value="MCB8879919.1"/>
    <property type="molecule type" value="Genomic_DNA"/>
</dbReference>
<proteinExistence type="predicted"/>
<accession>A0A963YZG1</accession>
<feature type="transmembrane region" description="Helical" evidence="6">
    <location>
        <begin position="297"/>
        <end position="318"/>
    </location>
</feature>
<name>A0A963YZG1_9PROT</name>
<feature type="transmembrane region" description="Helical" evidence="6">
    <location>
        <begin position="197"/>
        <end position="215"/>
    </location>
</feature>
<gene>
    <name evidence="7" type="ORF">ACELLULO517_06710</name>
</gene>
<feature type="transmembrane region" description="Helical" evidence="6">
    <location>
        <begin position="21"/>
        <end position="45"/>
    </location>
</feature>
<dbReference type="InterPro" id="IPR001851">
    <property type="entry name" value="ABC_transp_permease"/>
</dbReference>
<feature type="transmembrane region" description="Helical" evidence="6">
    <location>
        <begin position="241"/>
        <end position="265"/>
    </location>
</feature>
<dbReference type="Proteomes" id="UP000721844">
    <property type="component" value="Unassembled WGS sequence"/>
</dbReference>
<evidence type="ECO:0000313" key="8">
    <source>
        <dbReference type="Proteomes" id="UP000721844"/>
    </source>
</evidence>
<protein>
    <submittedName>
        <fullName evidence="7">ABC transporter permease</fullName>
    </submittedName>
</protein>
<evidence type="ECO:0000256" key="4">
    <source>
        <dbReference type="ARBA" id="ARBA00022989"/>
    </source>
</evidence>
<dbReference type="AlphaFoldDB" id="A0A963YZG1"/>
<feature type="transmembrane region" description="Helical" evidence="6">
    <location>
        <begin position="65"/>
        <end position="83"/>
    </location>
</feature>
<keyword evidence="2" id="KW-1003">Cell membrane</keyword>